<sequence length="87" mass="9621">MFINKILAITPKNNFCIIRDTDNTVPAVANEIINIDPKSKKNTIRKTVMLRRVVTPMLTFSPLSGGIKNPKNPTIVISILGSIMLNT</sequence>
<gene>
    <name evidence="1" type="ORF">BpHYR1_043034</name>
</gene>
<organism evidence="1 2">
    <name type="scientific">Brachionus plicatilis</name>
    <name type="common">Marine rotifer</name>
    <name type="synonym">Brachionus muelleri</name>
    <dbReference type="NCBI Taxonomy" id="10195"/>
    <lineage>
        <taxon>Eukaryota</taxon>
        <taxon>Metazoa</taxon>
        <taxon>Spiralia</taxon>
        <taxon>Gnathifera</taxon>
        <taxon>Rotifera</taxon>
        <taxon>Eurotatoria</taxon>
        <taxon>Monogononta</taxon>
        <taxon>Pseudotrocha</taxon>
        <taxon>Ploima</taxon>
        <taxon>Brachionidae</taxon>
        <taxon>Brachionus</taxon>
    </lineage>
</organism>
<dbReference type="EMBL" id="REGN01005734">
    <property type="protein sequence ID" value="RNA12251.1"/>
    <property type="molecule type" value="Genomic_DNA"/>
</dbReference>
<name>A0A3M7QMG9_BRAPC</name>
<dbReference type="AlphaFoldDB" id="A0A3M7QMG9"/>
<protein>
    <submittedName>
        <fullName evidence="1">Uncharacterized protein</fullName>
    </submittedName>
</protein>
<reference evidence="1 2" key="1">
    <citation type="journal article" date="2018" name="Sci. Rep.">
        <title>Genomic signatures of local adaptation to the degree of environmental predictability in rotifers.</title>
        <authorList>
            <person name="Franch-Gras L."/>
            <person name="Hahn C."/>
            <person name="Garcia-Roger E.M."/>
            <person name="Carmona M.J."/>
            <person name="Serra M."/>
            <person name="Gomez A."/>
        </authorList>
    </citation>
    <scope>NUCLEOTIDE SEQUENCE [LARGE SCALE GENOMIC DNA]</scope>
    <source>
        <strain evidence="1">HYR1</strain>
    </source>
</reference>
<proteinExistence type="predicted"/>
<evidence type="ECO:0000313" key="1">
    <source>
        <dbReference type="EMBL" id="RNA12251.1"/>
    </source>
</evidence>
<comment type="caution">
    <text evidence="1">The sequence shown here is derived from an EMBL/GenBank/DDBJ whole genome shotgun (WGS) entry which is preliminary data.</text>
</comment>
<dbReference type="Proteomes" id="UP000276133">
    <property type="component" value="Unassembled WGS sequence"/>
</dbReference>
<accession>A0A3M7QMG9</accession>
<keyword evidence="2" id="KW-1185">Reference proteome</keyword>
<evidence type="ECO:0000313" key="2">
    <source>
        <dbReference type="Proteomes" id="UP000276133"/>
    </source>
</evidence>